<feature type="non-terminal residue" evidence="2">
    <location>
        <position position="157"/>
    </location>
</feature>
<organism evidence="2 3">
    <name type="scientific">Rotaria sordida</name>
    <dbReference type="NCBI Taxonomy" id="392033"/>
    <lineage>
        <taxon>Eukaryota</taxon>
        <taxon>Metazoa</taxon>
        <taxon>Spiralia</taxon>
        <taxon>Gnathifera</taxon>
        <taxon>Rotifera</taxon>
        <taxon>Eurotatoria</taxon>
        <taxon>Bdelloidea</taxon>
        <taxon>Philodinida</taxon>
        <taxon>Philodinidae</taxon>
        <taxon>Rotaria</taxon>
    </lineage>
</organism>
<dbReference type="Proteomes" id="UP000663870">
    <property type="component" value="Unassembled WGS sequence"/>
</dbReference>
<evidence type="ECO:0000313" key="1">
    <source>
        <dbReference type="EMBL" id="CAF1540244.1"/>
    </source>
</evidence>
<proteinExistence type="predicted"/>
<name>A0A816G252_9BILA</name>
<sequence>VWKQLREAKAKELEVKKQLNDMYQQKNALNSQDTNQLIQTMTNNKVVINETEKPISSKTKVSTVTDDVNTESYHTSEVIRTMNQPTHVRCINTPNGSTAGDTSTSSALNLDRGRGELDNDIRKLLSNIRERRAQLVHENSQVAPLSLTSINTPAAIS</sequence>
<dbReference type="Proteomes" id="UP000663854">
    <property type="component" value="Unassembled WGS sequence"/>
</dbReference>
<protein>
    <submittedName>
        <fullName evidence="2">Uncharacterized protein</fullName>
    </submittedName>
</protein>
<reference evidence="2" key="1">
    <citation type="submission" date="2021-02" db="EMBL/GenBank/DDBJ databases">
        <authorList>
            <person name="Nowell W R."/>
        </authorList>
    </citation>
    <scope>NUCLEOTIDE SEQUENCE</scope>
</reference>
<comment type="caution">
    <text evidence="2">The sequence shown here is derived from an EMBL/GenBank/DDBJ whole genome shotgun (WGS) entry which is preliminary data.</text>
</comment>
<evidence type="ECO:0000313" key="2">
    <source>
        <dbReference type="EMBL" id="CAF1669237.1"/>
    </source>
</evidence>
<dbReference type="EMBL" id="CAJNOL010014786">
    <property type="protein sequence ID" value="CAF1669237.1"/>
    <property type="molecule type" value="Genomic_DNA"/>
</dbReference>
<dbReference type="EMBL" id="CAJNOH010012902">
    <property type="protein sequence ID" value="CAF1540244.1"/>
    <property type="molecule type" value="Genomic_DNA"/>
</dbReference>
<evidence type="ECO:0000313" key="3">
    <source>
        <dbReference type="Proteomes" id="UP000663870"/>
    </source>
</evidence>
<gene>
    <name evidence="2" type="ORF">JXQ802_LOCUS57305</name>
    <name evidence="1" type="ORF">PYM288_LOCUS40712</name>
</gene>
<accession>A0A816G252</accession>
<dbReference type="AlphaFoldDB" id="A0A816G252"/>
<keyword evidence="3" id="KW-1185">Reference proteome</keyword>